<dbReference type="RefSeq" id="WP_326508020.1">
    <property type="nucleotide sequence ID" value="NZ_JAWIIV010000017.1"/>
</dbReference>
<dbReference type="Pfam" id="PF13439">
    <property type="entry name" value="Glyco_transf_4"/>
    <property type="match status" value="1"/>
</dbReference>
<organism evidence="3 4">
    <name type="scientific">Noviherbaspirillum album</name>
    <dbReference type="NCBI Taxonomy" id="3080276"/>
    <lineage>
        <taxon>Bacteria</taxon>
        <taxon>Pseudomonadati</taxon>
        <taxon>Pseudomonadota</taxon>
        <taxon>Betaproteobacteria</taxon>
        <taxon>Burkholderiales</taxon>
        <taxon>Oxalobacteraceae</taxon>
        <taxon>Noviherbaspirillum</taxon>
    </lineage>
</organism>
<dbReference type="CDD" id="cd03801">
    <property type="entry name" value="GT4_PimA-like"/>
    <property type="match status" value="1"/>
</dbReference>
<evidence type="ECO:0000259" key="2">
    <source>
        <dbReference type="Pfam" id="PF13439"/>
    </source>
</evidence>
<dbReference type="PANTHER" id="PTHR45947">
    <property type="entry name" value="SULFOQUINOVOSYL TRANSFERASE SQD2"/>
    <property type="match status" value="1"/>
</dbReference>
<gene>
    <name evidence="3" type="ORF">RY831_19305</name>
</gene>
<reference evidence="3 4" key="1">
    <citation type="submission" date="2023-10" db="EMBL/GenBank/DDBJ databases">
        <title>Noviherbaspirillum sp. CPCC 100848 genome assembly.</title>
        <authorList>
            <person name="Li X.Y."/>
            <person name="Fang X.M."/>
        </authorList>
    </citation>
    <scope>NUCLEOTIDE SEQUENCE [LARGE SCALE GENOMIC DNA]</scope>
    <source>
        <strain evidence="3 4">CPCC 100848</strain>
    </source>
</reference>
<protein>
    <submittedName>
        <fullName evidence="3">Glycosyltransferase family 4 protein</fullName>
        <ecNumber evidence="3">2.4.-.-</ecNumber>
    </submittedName>
</protein>
<evidence type="ECO:0000313" key="3">
    <source>
        <dbReference type="EMBL" id="MEC4721317.1"/>
    </source>
</evidence>
<name>A0ABU6JDI4_9BURK</name>
<keyword evidence="3" id="KW-0808">Transferase</keyword>
<dbReference type="InterPro" id="IPR001296">
    <property type="entry name" value="Glyco_trans_1"/>
</dbReference>
<comment type="caution">
    <text evidence="3">The sequence shown here is derived from an EMBL/GenBank/DDBJ whole genome shotgun (WGS) entry which is preliminary data.</text>
</comment>
<accession>A0ABU6JDI4</accession>
<feature type="domain" description="Glycosyltransferase subfamily 4-like N-terminal" evidence="2">
    <location>
        <begin position="14"/>
        <end position="202"/>
    </location>
</feature>
<dbReference type="Gene3D" id="3.40.50.2000">
    <property type="entry name" value="Glycogen Phosphorylase B"/>
    <property type="match status" value="2"/>
</dbReference>
<dbReference type="Pfam" id="PF00534">
    <property type="entry name" value="Glycos_transf_1"/>
    <property type="match status" value="1"/>
</dbReference>
<dbReference type="PANTHER" id="PTHR45947:SF13">
    <property type="entry name" value="TRANSFERASE"/>
    <property type="match status" value="1"/>
</dbReference>
<keyword evidence="4" id="KW-1185">Reference proteome</keyword>
<sequence>MKILIVHNKYRRRGGEDVVAEAEAALLRRHGHEVESYIRRNDSIDDIGPPKLLQQTFWSSQTVRDLERFVRDFDPDILHVHNTFPLVSPSLFWAAARNALPVVQTLHNFRLICPQAMFLRSNAVCEDCLGGTPWRGALRGCYRGSVLQSTVLTSMLAVHRTLGTYRNKVTRYIALNRFCEQKFIQGGLPAERIMIKPHFVDVPAPPEQPRSGALFVGRLAPEKGIRVLRHAIDALPWLSVKVIGDGPELPLLVDHARVEYLGELDNQDVIAAMCSAAYLIMPSIWYETFGMVILEAFACGLPVIASRHGAMEELIDDGKTGLLAEPGSVEDLASKITWANTHPEEMLQMGRNAREEYQSRYTPEENYLQLMRIYDDALAEASATELSRNLVP</sequence>
<evidence type="ECO:0000313" key="4">
    <source>
        <dbReference type="Proteomes" id="UP001352263"/>
    </source>
</evidence>
<dbReference type="GO" id="GO:0016757">
    <property type="term" value="F:glycosyltransferase activity"/>
    <property type="evidence" value="ECO:0007669"/>
    <property type="project" value="UniProtKB-KW"/>
</dbReference>
<dbReference type="Proteomes" id="UP001352263">
    <property type="component" value="Unassembled WGS sequence"/>
</dbReference>
<dbReference type="EMBL" id="JAWIIV010000017">
    <property type="protein sequence ID" value="MEC4721317.1"/>
    <property type="molecule type" value="Genomic_DNA"/>
</dbReference>
<proteinExistence type="predicted"/>
<evidence type="ECO:0000259" key="1">
    <source>
        <dbReference type="Pfam" id="PF00534"/>
    </source>
</evidence>
<feature type="domain" description="Glycosyl transferase family 1" evidence="1">
    <location>
        <begin position="213"/>
        <end position="355"/>
    </location>
</feature>
<dbReference type="InterPro" id="IPR050194">
    <property type="entry name" value="Glycosyltransferase_grp1"/>
</dbReference>
<dbReference type="InterPro" id="IPR028098">
    <property type="entry name" value="Glyco_trans_4-like_N"/>
</dbReference>
<keyword evidence="3" id="KW-0328">Glycosyltransferase</keyword>
<dbReference type="EC" id="2.4.-.-" evidence="3"/>
<dbReference type="SUPFAM" id="SSF53756">
    <property type="entry name" value="UDP-Glycosyltransferase/glycogen phosphorylase"/>
    <property type="match status" value="1"/>
</dbReference>